<protein>
    <submittedName>
        <fullName evidence="1">Uncharacterized protein</fullName>
    </submittedName>
</protein>
<proteinExistence type="predicted"/>
<dbReference type="RefSeq" id="WP_353711958.1">
    <property type="nucleotide sequence ID" value="NZ_CP159279.1"/>
</dbReference>
<accession>A0AAU8EQI4</accession>
<dbReference type="AlphaFoldDB" id="A0AAU8EQI4"/>
<name>A0AAU8EQI4_9MICC</name>
<sequence length="129" mass="14720">MSELRRYRRLPDQYVVAIPLRLDTDGFSYRKWGGEQQCKPGDWLVDDDGDIHTVDADVFAATYRQIRRGAYVKSTPVWAEFAHEAGSVATKEGRTSYNKGDVVVFNNEDGTDGYAMTAERFNARYEPDQ</sequence>
<reference evidence="1" key="1">
    <citation type="submission" date="2024-06" db="EMBL/GenBank/DDBJ databases">
        <title>Biodegradation of dimethachlon by Arthrobacter sp. K5: mechanistic insights and ecological implications.</title>
        <authorList>
            <person name="Hu S."/>
            <person name="Lu P."/>
        </authorList>
    </citation>
    <scope>NUCLEOTIDE SEQUENCE</scope>
    <source>
        <strain evidence="1">K5</strain>
    </source>
</reference>
<dbReference type="EMBL" id="CP159279">
    <property type="protein sequence ID" value="XCH11698.1"/>
    <property type="molecule type" value="Genomic_DNA"/>
</dbReference>
<gene>
    <name evidence="1" type="ORF">ABRP34_01395</name>
</gene>
<evidence type="ECO:0000313" key="1">
    <source>
        <dbReference type="EMBL" id="XCH11698.1"/>
    </source>
</evidence>
<organism evidence="1">
    <name type="scientific">Arthrobacter sp. K5</name>
    <dbReference type="NCBI Taxonomy" id="2839623"/>
    <lineage>
        <taxon>Bacteria</taxon>
        <taxon>Bacillati</taxon>
        <taxon>Actinomycetota</taxon>
        <taxon>Actinomycetes</taxon>
        <taxon>Micrococcales</taxon>
        <taxon>Micrococcaceae</taxon>
        <taxon>Arthrobacter</taxon>
    </lineage>
</organism>